<reference evidence="1" key="1">
    <citation type="journal article" date="2023" name="PLoS Negl. Trop. Dis.">
        <title>A genome sequence for Biomphalaria pfeifferi, the major vector snail for the human-infecting parasite Schistosoma mansoni.</title>
        <authorList>
            <person name="Bu L."/>
            <person name="Lu L."/>
            <person name="Laidemitt M.R."/>
            <person name="Zhang S.M."/>
            <person name="Mutuku M."/>
            <person name="Mkoji G."/>
            <person name="Steinauer M."/>
            <person name="Loker E.S."/>
        </authorList>
    </citation>
    <scope>NUCLEOTIDE SEQUENCE</scope>
    <source>
        <strain evidence="1">KasaAsao</strain>
    </source>
</reference>
<name>A0AAD8ATR9_BIOPF</name>
<protein>
    <submittedName>
        <fullName evidence="1">Uncharacterized protein</fullName>
    </submittedName>
</protein>
<dbReference type="EMBL" id="JASAOG010000246">
    <property type="protein sequence ID" value="KAK0042266.1"/>
    <property type="molecule type" value="Genomic_DNA"/>
</dbReference>
<evidence type="ECO:0000313" key="1">
    <source>
        <dbReference type="EMBL" id="KAK0042266.1"/>
    </source>
</evidence>
<organism evidence="1 2">
    <name type="scientific">Biomphalaria pfeifferi</name>
    <name type="common">Bloodfluke planorb</name>
    <name type="synonym">Freshwater snail</name>
    <dbReference type="NCBI Taxonomy" id="112525"/>
    <lineage>
        <taxon>Eukaryota</taxon>
        <taxon>Metazoa</taxon>
        <taxon>Spiralia</taxon>
        <taxon>Lophotrochozoa</taxon>
        <taxon>Mollusca</taxon>
        <taxon>Gastropoda</taxon>
        <taxon>Heterobranchia</taxon>
        <taxon>Euthyneura</taxon>
        <taxon>Panpulmonata</taxon>
        <taxon>Hygrophila</taxon>
        <taxon>Lymnaeoidea</taxon>
        <taxon>Planorbidae</taxon>
        <taxon>Biomphalaria</taxon>
    </lineage>
</organism>
<evidence type="ECO:0000313" key="2">
    <source>
        <dbReference type="Proteomes" id="UP001233172"/>
    </source>
</evidence>
<reference evidence="1" key="2">
    <citation type="submission" date="2023-04" db="EMBL/GenBank/DDBJ databases">
        <authorList>
            <person name="Bu L."/>
            <person name="Lu L."/>
            <person name="Laidemitt M.R."/>
            <person name="Zhang S.M."/>
            <person name="Mutuku M."/>
            <person name="Mkoji G."/>
            <person name="Steinauer M."/>
            <person name="Loker E.S."/>
        </authorList>
    </citation>
    <scope>NUCLEOTIDE SEQUENCE</scope>
    <source>
        <strain evidence="1">KasaAsao</strain>
        <tissue evidence="1">Whole Snail</tissue>
    </source>
</reference>
<accession>A0AAD8ATR9</accession>
<dbReference type="Proteomes" id="UP001233172">
    <property type="component" value="Unassembled WGS sequence"/>
</dbReference>
<proteinExistence type="predicted"/>
<gene>
    <name evidence="1" type="ORF">Bpfe_028321</name>
</gene>
<keyword evidence="2" id="KW-1185">Reference proteome</keyword>
<dbReference type="AlphaFoldDB" id="A0AAD8ATR9"/>
<sequence length="86" mass="10146">MNVMILEFKEEKERIVLEEQVIGLTADKLVMIKHTHQGKQDILCDSEILETYDLDECSLIELELESRAKEYDGRRPNEKQLNINIR</sequence>
<comment type="caution">
    <text evidence="1">The sequence shown here is derived from an EMBL/GenBank/DDBJ whole genome shotgun (WGS) entry which is preliminary data.</text>
</comment>